<feature type="transmembrane region" description="Helical" evidence="8">
    <location>
        <begin position="162"/>
        <end position="180"/>
    </location>
</feature>
<comment type="caution">
    <text evidence="9">The sequence shown here is derived from an EMBL/GenBank/DDBJ whole genome shotgun (WGS) entry which is preliminary data.</text>
</comment>
<keyword evidence="4 8" id="KW-1133">Transmembrane helix</keyword>
<keyword evidence="7" id="KW-0862">Zinc</keyword>
<evidence type="ECO:0000313" key="10">
    <source>
        <dbReference type="Proteomes" id="UP001320898"/>
    </source>
</evidence>
<evidence type="ECO:0000256" key="5">
    <source>
        <dbReference type="ARBA" id="ARBA00023136"/>
    </source>
</evidence>
<comment type="cofactor">
    <cofactor evidence="7">
        <name>Zn(2+)</name>
        <dbReference type="ChEBI" id="CHEBI:29105"/>
    </cofactor>
</comment>
<keyword evidence="10" id="KW-1185">Reference proteome</keyword>
<feature type="transmembrane region" description="Helical" evidence="8">
    <location>
        <begin position="54"/>
        <end position="72"/>
    </location>
</feature>
<feature type="transmembrane region" description="Helical" evidence="8">
    <location>
        <begin position="192"/>
        <end position="212"/>
    </location>
</feature>
<dbReference type="EMBL" id="JALIDZ010000006">
    <property type="protein sequence ID" value="MCT8973246.1"/>
    <property type="molecule type" value="Genomic_DNA"/>
</dbReference>
<evidence type="ECO:0000256" key="7">
    <source>
        <dbReference type="PIRSR" id="PIRSR608901-2"/>
    </source>
</evidence>
<dbReference type="Proteomes" id="UP001320898">
    <property type="component" value="Unassembled WGS sequence"/>
</dbReference>
<dbReference type="GO" id="GO:0046872">
    <property type="term" value="F:metal ion binding"/>
    <property type="evidence" value="ECO:0007669"/>
    <property type="project" value="UniProtKB-KW"/>
</dbReference>
<dbReference type="RefSeq" id="WP_261616824.1">
    <property type="nucleotide sequence ID" value="NZ_JALIDZ010000006.1"/>
</dbReference>
<dbReference type="GO" id="GO:0016020">
    <property type="term" value="C:membrane"/>
    <property type="evidence" value="ECO:0007669"/>
    <property type="project" value="UniProtKB-SubCell"/>
</dbReference>
<evidence type="ECO:0000256" key="4">
    <source>
        <dbReference type="ARBA" id="ARBA00022989"/>
    </source>
</evidence>
<evidence type="ECO:0000256" key="6">
    <source>
        <dbReference type="PIRSR" id="PIRSR608901-1"/>
    </source>
</evidence>
<protein>
    <submittedName>
        <fullName evidence="9">Ceramidase domain-containing protein</fullName>
    </submittedName>
</protein>
<gene>
    <name evidence="9" type="ORF">MUB46_15385</name>
</gene>
<keyword evidence="3" id="KW-0378">Hydrolase</keyword>
<feature type="transmembrane region" description="Helical" evidence="8">
    <location>
        <begin position="25"/>
        <end position="42"/>
    </location>
</feature>
<organism evidence="9 10">
    <name type="scientific">Microbaculum marinisediminis</name>
    <dbReference type="NCBI Taxonomy" id="2931392"/>
    <lineage>
        <taxon>Bacteria</taxon>
        <taxon>Pseudomonadati</taxon>
        <taxon>Pseudomonadota</taxon>
        <taxon>Alphaproteobacteria</taxon>
        <taxon>Hyphomicrobiales</taxon>
        <taxon>Tepidamorphaceae</taxon>
        <taxon>Microbaculum</taxon>
    </lineage>
</organism>
<evidence type="ECO:0000256" key="3">
    <source>
        <dbReference type="ARBA" id="ARBA00022801"/>
    </source>
</evidence>
<feature type="binding site" evidence="7">
    <location>
        <position position="72"/>
    </location>
    <ligand>
        <name>Zn(2+)</name>
        <dbReference type="ChEBI" id="CHEBI:29105"/>
        <note>catalytic</note>
    </ligand>
</feature>
<feature type="transmembrane region" description="Helical" evidence="8">
    <location>
        <begin position="78"/>
        <end position="97"/>
    </location>
</feature>
<feature type="transmembrane region" description="Helical" evidence="8">
    <location>
        <begin position="138"/>
        <end position="155"/>
    </location>
</feature>
<dbReference type="GO" id="GO:0016811">
    <property type="term" value="F:hydrolase activity, acting on carbon-nitrogen (but not peptide) bonds, in linear amides"/>
    <property type="evidence" value="ECO:0007669"/>
    <property type="project" value="InterPro"/>
</dbReference>
<comment type="subcellular location">
    <subcellularLocation>
        <location evidence="1">Membrane</location>
        <topology evidence="1">Multi-pass membrane protein</topology>
    </subcellularLocation>
</comment>
<feature type="binding site" evidence="7">
    <location>
        <position position="197"/>
    </location>
    <ligand>
        <name>Zn(2+)</name>
        <dbReference type="ChEBI" id="CHEBI:29105"/>
        <note>catalytic</note>
    </ligand>
</feature>
<keyword evidence="6" id="KW-0479">Metal-binding</keyword>
<feature type="binding site" evidence="7">
    <location>
        <position position="193"/>
    </location>
    <ligand>
        <name>Zn(2+)</name>
        <dbReference type="ChEBI" id="CHEBI:29105"/>
        <note>catalytic</note>
    </ligand>
</feature>
<dbReference type="GO" id="GO:0006672">
    <property type="term" value="P:ceramide metabolic process"/>
    <property type="evidence" value="ECO:0007669"/>
    <property type="project" value="InterPro"/>
</dbReference>
<dbReference type="InterPro" id="IPR008901">
    <property type="entry name" value="ACER"/>
</dbReference>
<evidence type="ECO:0000313" key="9">
    <source>
        <dbReference type="EMBL" id="MCT8973246.1"/>
    </source>
</evidence>
<feature type="transmembrane region" description="Helical" evidence="8">
    <location>
        <begin position="109"/>
        <end position="132"/>
    </location>
</feature>
<feature type="binding site" evidence="6">
    <location>
        <position position="23"/>
    </location>
    <ligand>
        <name>Ca(2+)</name>
        <dbReference type="ChEBI" id="CHEBI:29108"/>
    </ligand>
</feature>
<name>A0AAW5R3J4_9HYPH</name>
<keyword evidence="2 8" id="KW-0812">Transmembrane</keyword>
<evidence type="ECO:0000256" key="2">
    <source>
        <dbReference type="ARBA" id="ARBA00022692"/>
    </source>
</evidence>
<dbReference type="AlphaFoldDB" id="A0AAW5R3J4"/>
<reference evidence="9 10" key="1">
    <citation type="submission" date="2022-04" db="EMBL/GenBank/DDBJ databases">
        <authorList>
            <person name="Ye Y.-Q."/>
            <person name="Du Z.-J."/>
        </authorList>
    </citation>
    <scope>NUCLEOTIDE SEQUENCE [LARGE SCALE GENOMIC DNA]</scope>
    <source>
        <strain evidence="9 10">A6E488</strain>
    </source>
</reference>
<keyword evidence="5 8" id="KW-0472">Membrane</keyword>
<evidence type="ECO:0000256" key="8">
    <source>
        <dbReference type="SAM" id="Phobius"/>
    </source>
</evidence>
<proteinExistence type="predicted"/>
<accession>A0AAW5R3J4</accession>
<keyword evidence="6" id="KW-0106">Calcium</keyword>
<sequence>MEAGWTTPIDIYCERTDPAYWSEPVNAITNAAFLLAALAAYLRWKRAPGRDGPALALILILTAIGIGSFLFHTFADRWSVLADVIPITIFIYVYFFFAIRRFFAAGRAIALLVTAFFLAGSLVVDAIVPSHVLNGSVSYLPALVAILIVGALVIGQRPDIGWPVLAAGAIFLVSLTFRSVDMAVCDALPLGTHFLWHMLNALTLYILFRVLMDARHASPAA</sequence>
<dbReference type="Pfam" id="PF05875">
    <property type="entry name" value="Ceramidase"/>
    <property type="match status" value="1"/>
</dbReference>
<evidence type="ECO:0000256" key="1">
    <source>
        <dbReference type="ARBA" id="ARBA00004141"/>
    </source>
</evidence>